<comment type="caution">
    <text evidence="1">The sequence shown here is derived from an EMBL/GenBank/DDBJ whole genome shotgun (WGS) entry which is preliminary data.</text>
</comment>
<evidence type="ECO:0000313" key="1">
    <source>
        <dbReference type="EMBL" id="HGK53900.1"/>
    </source>
</evidence>
<reference evidence="1" key="1">
    <citation type="journal article" date="2020" name="mSystems">
        <title>Genome- and Community-Level Interaction Insights into Carbon Utilization and Element Cycling Functions of Hydrothermarchaeota in Hydrothermal Sediment.</title>
        <authorList>
            <person name="Zhou Z."/>
            <person name="Liu Y."/>
            <person name="Xu W."/>
            <person name="Pan J."/>
            <person name="Luo Z.H."/>
            <person name="Li M."/>
        </authorList>
    </citation>
    <scope>NUCLEOTIDE SEQUENCE [LARGE SCALE GENOMIC DNA]</scope>
    <source>
        <strain evidence="1">SpSt-695</strain>
    </source>
</reference>
<protein>
    <submittedName>
        <fullName evidence="1">T9SS type A sorting domain-containing protein</fullName>
    </submittedName>
</protein>
<proteinExistence type="predicted"/>
<sequence>MSILLSVLFSMGIVSSEGNLDFSKIKGSVGGPDQYGYIWIDNDTTGIPGIPEYNWIDITPYGTEVQGLGDDNVVGPFPIGFQFPYYWYKVDRFWVCSNGLISFSSNQMWSPHQGGSQIPSPTLPNDLLVVLGGDLNFNLGRGKVYYWSNGQDTLIVSFIDVPEWHFGTDTLGSHTFQLILDRNDSTITFQYGPQRGKFNYGHPAAPPAFGIGIENITGQIGLQYLKDDTLSPNMFHEGLAIRFYPPETTTYQVTDLTMYEISPNNQGFFLIQNEGYIPYAIIKNSGNLPVSSYQAFCRIRRLPQGTIVYNDTVQMGSINPGEFDTVYFDGWTPSIAGKYEIIEWVKTAGDQVPINDTLHADVPVVQRSNYVILDFINDTTQANFTHWMGSGGGWGMRFVPPDTCEVIEVRVMLAAMSQAGMAYIYLYDDDGPGGLPGTILYQTSYYVSSSTPMWYTLNTQNYLYKEGALWVGYIQGGVEGPDFAVDVAPPYSRNTYEYTGAWAPYRDPFTDGCIRMVVNLMISAEEKAHEKNMDKPRIYNNMDGKIVLYLPKAKSKKIKIFDATGRVEVPEKIKWEGEKAILNLDKSKKGIYFIKTESGKFKIVYVK</sequence>
<name>A0A7V3ZT99_UNCW3</name>
<dbReference type="EMBL" id="DTDP01000115">
    <property type="protein sequence ID" value="HGK53900.1"/>
    <property type="molecule type" value="Genomic_DNA"/>
</dbReference>
<accession>A0A7V3ZT99</accession>
<dbReference type="AlphaFoldDB" id="A0A7V3ZT99"/>
<gene>
    <name evidence="1" type="ORF">ENU72_02620</name>
</gene>
<organism evidence="1">
    <name type="scientific">candidate division WOR-3 bacterium</name>
    <dbReference type="NCBI Taxonomy" id="2052148"/>
    <lineage>
        <taxon>Bacteria</taxon>
        <taxon>Bacteria division WOR-3</taxon>
    </lineage>
</organism>
<dbReference type="NCBIfam" id="TIGR04183">
    <property type="entry name" value="Por_Secre_tail"/>
    <property type="match status" value="1"/>
</dbReference>
<dbReference type="InterPro" id="IPR026444">
    <property type="entry name" value="Secre_tail"/>
</dbReference>